<accession>A0ABT8RB18</accession>
<dbReference type="Proteomes" id="UP001168528">
    <property type="component" value="Unassembled WGS sequence"/>
</dbReference>
<feature type="chain" id="PRO_5046234323" description="RHS repeat protein" evidence="1">
    <location>
        <begin position="19"/>
        <end position="262"/>
    </location>
</feature>
<evidence type="ECO:0000313" key="2">
    <source>
        <dbReference type="EMBL" id="MDO1448433.1"/>
    </source>
</evidence>
<evidence type="ECO:0000313" key="3">
    <source>
        <dbReference type="Proteomes" id="UP001168528"/>
    </source>
</evidence>
<dbReference type="EMBL" id="JAUKPO010000012">
    <property type="protein sequence ID" value="MDO1448433.1"/>
    <property type="molecule type" value="Genomic_DNA"/>
</dbReference>
<evidence type="ECO:0000256" key="1">
    <source>
        <dbReference type="SAM" id="SignalP"/>
    </source>
</evidence>
<keyword evidence="3" id="KW-1185">Reference proteome</keyword>
<organism evidence="2 3">
    <name type="scientific">Rhodocytophaga aerolata</name>
    <dbReference type="NCBI Taxonomy" id="455078"/>
    <lineage>
        <taxon>Bacteria</taxon>
        <taxon>Pseudomonadati</taxon>
        <taxon>Bacteroidota</taxon>
        <taxon>Cytophagia</taxon>
        <taxon>Cytophagales</taxon>
        <taxon>Rhodocytophagaceae</taxon>
        <taxon>Rhodocytophaga</taxon>
    </lineage>
</organism>
<feature type="signal peptide" evidence="1">
    <location>
        <begin position="1"/>
        <end position="18"/>
    </location>
</feature>
<dbReference type="RefSeq" id="WP_302039237.1">
    <property type="nucleotide sequence ID" value="NZ_JAUKPO010000012.1"/>
</dbReference>
<evidence type="ECO:0008006" key="4">
    <source>
        <dbReference type="Google" id="ProtNLM"/>
    </source>
</evidence>
<sequence length="262" mass="30068">MKTLLPILLFLFTVILFSCTPDDEIPEPPLTSCTLVSKKYMYPDKSFNETHYFYTSTGQLQKTEEYNQTGELFAYTEYEFSNGRATKLVTGSSSGKSAETLLTYEEDRVVKLEHFVKKADQTYGKLYEKTLTYTGDKISRVSYMFFNGGSSFYAIYEYTGDNITIVKAYDLATGQLVEEDYYQYDDKANPFYHTHPFRADHVQESSKNNVIHSKIVSHRHQPELPEVSYAYQYDNGGKPTKKVVNAPGWEGIAEEVYSYACN</sequence>
<keyword evidence="1" id="KW-0732">Signal</keyword>
<name>A0ABT8RB18_9BACT</name>
<comment type="caution">
    <text evidence="2">The sequence shown here is derived from an EMBL/GenBank/DDBJ whole genome shotgun (WGS) entry which is preliminary data.</text>
</comment>
<protein>
    <recommendedName>
        <fullName evidence="4">RHS repeat protein</fullName>
    </recommendedName>
</protein>
<gene>
    <name evidence="2" type="ORF">Q0590_19310</name>
</gene>
<proteinExistence type="predicted"/>
<dbReference type="PROSITE" id="PS51257">
    <property type="entry name" value="PROKAR_LIPOPROTEIN"/>
    <property type="match status" value="1"/>
</dbReference>
<reference evidence="2" key="1">
    <citation type="submission" date="2023-07" db="EMBL/GenBank/DDBJ databases">
        <title>The genome sequence of Rhodocytophaga aerolata KACC 12507.</title>
        <authorList>
            <person name="Zhang X."/>
        </authorList>
    </citation>
    <scope>NUCLEOTIDE SEQUENCE</scope>
    <source>
        <strain evidence="2">KACC 12507</strain>
    </source>
</reference>